<gene>
    <name evidence="1" type="ORF">DRF59_02885</name>
</gene>
<proteinExistence type="predicted"/>
<accession>A0A3D9CSU5</accession>
<protein>
    <submittedName>
        <fullName evidence="1">Uncharacterized protein</fullName>
    </submittedName>
</protein>
<evidence type="ECO:0000313" key="1">
    <source>
        <dbReference type="EMBL" id="REC68853.1"/>
    </source>
</evidence>
<reference evidence="1 2" key="1">
    <citation type="journal article" date="2007" name="Int. J. Syst. Evol. Microbiol.">
        <title>Chryseobacterium flavum sp. nov., isolated from polluted soil.</title>
        <authorList>
            <person name="Zhou Y."/>
            <person name="Dong J."/>
            <person name="Wang X."/>
            <person name="Huang X."/>
            <person name="Zhang K.Y."/>
            <person name="Zhang Y.Q."/>
            <person name="Guo Y.F."/>
            <person name="Lai R."/>
            <person name="Li W.J."/>
        </authorList>
    </citation>
    <scope>NUCLEOTIDE SEQUENCE [LARGE SCALE GENOMIC DNA]</scope>
    <source>
        <strain evidence="1 2">KCTC 12877</strain>
    </source>
</reference>
<dbReference type="AlphaFoldDB" id="A0A3D9CSU5"/>
<dbReference type="Proteomes" id="UP000256769">
    <property type="component" value="Unassembled WGS sequence"/>
</dbReference>
<name>A0A3D9CSU5_9FLAO</name>
<evidence type="ECO:0000313" key="2">
    <source>
        <dbReference type="Proteomes" id="UP000256769"/>
    </source>
</evidence>
<comment type="caution">
    <text evidence="1">The sequence shown here is derived from an EMBL/GenBank/DDBJ whole genome shotgun (WGS) entry which is preliminary data.</text>
</comment>
<sequence length="129" mass="15296">MMIKYIFLFFTLCTITNCVSTNFESYKSIENLKRDKEHYEIKDVNSKANYVKVGLSTLYNIQNHYSIYISFKSKDMTVTSIRSSTFGEITPSSHDRIYLRKIEKKPITDTIYISFPNKVYAFYYKENLN</sequence>
<keyword evidence="2" id="KW-1185">Reference proteome</keyword>
<dbReference type="EMBL" id="QNUE01000002">
    <property type="protein sequence ID" value="REC68853.1"/>
    <property type="molecule type" value="Genomic_DNA"/>
</dbReference>
<organism evidence="1 2">
    <name type="scientific">Chryseobacterium flavum</name>
    <dbReference type="NCBI Taxonomy" id="415851"/>
    <lineage>
        <taxon>Bacteria</taxon>
        <taxon>Pseudomonadati</taxon>
        <taxon>Bacteroidota</taxon>
        <taxon>Flavobacteriia</taxon>
        <taxon>Flavobacteriales</taxon>
        <taxon>Weeksellaceae</taxon>
        <taxon>Chryseobacterium group</taxon>
        <taxon>Chryseobacterium</taxon>
    </lineage>
</organism>